<evidence type="ECO:0000256" key="2">
    <source>
        <dbReference type="SAM" id="MobiDB-lite"/>
    </source>
</evidence>
<dbReference type="GO" id="GO:0003723">
    <property type="term" value="F:RNA binding"/>
    <property type="evidence" value="ECO:0007669"/>
    <property type="project" value="UniProtKB-UniRule"/>
</dbReference>
<evidence type="ECO:0000256" key="1">
    <source>
        <dbReference type="PROSITE-ProRule" id="PRU00176"/>
    </source>
</evidence>
<feature type="region of interest" description="Disordered" evidence="2">
    <location>
        <begin position="215"/>
        <end position="283"/>
    </location>
</feature>
<feature type="region of interest" description="Disordered" evidence="2">
    <location>
        <begin position="1"/>
        <end position="20"/>
    </location>
</feature>
<keyword evidence="1" id="KW-0694">RNA-binding</keyword>
<dbReference type="PROSITE" id="PS50102">
    <property type="entry name" value="RRM"/>
    <property type="match status" value="1"/>
</dbReference>
<protein>
    <recommendedName>
        <fullName evidence="3">RRM domain-containing protein</fullName>
    </recommendedName>
</protein>
<name>A0A1D2A106_AUXPR</name>
<dbReference type="SUPFAM" id="SSF54928">
    <property type="entry name" value="RNA-binding domain, RBD"/>
    <property type="match status" value="1"/>
</dbReference>
<dbReference type="Gene3D" id="3.30.70.330">
    <property type="match status" value="1"/>
</dbReference>
<dbReference type="PANTHER" id="PTHR47334:SF2">
    <property type="entry name" value="RNA-BINDING MOTIF PROTEIN 25"/>
    <property type="match status" value="1"/>
</dbReference>
<dbReference type="CDD" id="cd12446">
    <property type="entry name" value="RRM_RBM25"/>
    <property type="match status" value="1"/>
</dbReference>
<feature type="compositionally biased region" description="Low complexity" evidence="2">
    <location>
        <begin position="151"/>
        <end position="169"/>
    </location>
</feature>
<dbReference type="Pfam" id="PF00076">
    <property type="entry name" value="RRM_1"/>
    <property type="match status" value="1"/>
</dbReference>
<accession>A0A1D2A106</accession>
<dbReference type="SMART" id="SM00360">
    <property type="entry name" value="RRM"/>
    <property type="match status" value="1"/>
</dbReference>
<feature type="compositionally biased region" description="Basic and acidic residues" evidence="2">
    <location>
        <begin position="231"/>
        <end position="283"/>
    </location>
</feature>
<dbReference type="EMBL" id="GDKF01005841">
    <property type="protein sequence ID" value="JAT72781.1"/>
    <property type="molecule type" value="Transcribed_RNA"/>
</dbReference>
<dbReference type="InterPro" id="IPR053294">
    <property type="entry name" value="RBM_PWI_domain"/>
</dbReference>
<organism evidence="4">
    <name type="scientific">Auxenochlorella protothecoides</name>
    <name type="common">Green microalga</name>
    <name type="synonym">Chlorella protothecoides</name>
    <dbReference type="NCBI Taxonomy" id="3075"/>
    <lineage>
        <taxon>Eukaryota</taxon>
        <taxon>Viridiplantae</taxon>
        <taxon>Chlorophyta</taxon>
        <taxon>core chlorophytes</taxon>
        <taxon>Trebouxiophyceae</taxon>
        <taxon>Chlorellales</taxon>
        <taxon>Chlorellaceae</taxon>
        <taxon>Auxenochlorella</taxon>
    </lineage>
</organism>
<dbReference type="InterPro" id="IPR034268">
    <property type="entry name" value="RBM25_RRM"/>
</dbReference>
<reference evidence="4" key="1">
    <citation type="submission" date="2015-08" db="EMBL/GenBank/DDBJ databases">
        <authorList>
            <person name="Babu N.S."/>
            <person name="Beckwith C.J."/>
            <person name="Beseler K.G."/>
            <person name="Brison A."/>
            <person name="Carone J.V."/>
            <person name="Caskin T.P."/>
            <person name="Diamond M."/>
            <person name="Durham M.E."/>
            <person name="Foxe J.M."/>
            <person name="Go M."/>
            <person name="Henderson B.A."/>
            <person name="Jones I.B."/>
            <person name="McGettigan J.A."/>
            <person name="Micheletti S.J."/>
            <person name="Nasrallah M.E."/>
            <person name="Ortiz D."/>
            <person name="Piller C.R."/>
            <person name="Privatt S.R."/>
            <person name="Schneider S.L."/>
            <person name="Sharp S."/>
            <person name="Smith T.C."/>
            <person name="Stanton J.D."/>
            <person name="Ullery H.E."/>
            <person name="Wilson R.J."/>
            <person name="Serrano M.G."/>
            <person name="Buck G."/>
            <person name="Lee V."/>
            <person name="Wang Y."/>
            <person name="Carvalho R."/>
            <person name="Voegtly L."/>
            <person name="Shi R."/>
            <person name="Duckworth R."/>
            <person name="Johnson A."/>
            <person name="Loviza R."/>
            <person name="Walstead R."/>
            <person name="Shah Z."/>
            <person name="Kiflezghi M."/>
            <person name="Wade K."/>
            <person name="Ball S.L."/>
            <person name="Bradley K.W."/>
            <person name="Asai D.J."/>
            <person name="Bowman C.A."/>
            <person name="Russell D.A."/>
            <person name="Pope W.H."/>
            <person name="Jacobs-Sera D."/>
            <person name="Hendrix R.W."/>
            <person name="Hatfull G.F."/>
        </authorList>
    </citation>
    <scope>NUCLEOTIDE SEQUENCE</scope>
</reference>
<gene>
    <name evidence="4" type="ORF">g.34317</name>
</gene>
<proteinExistence type="predicted"/>
<evidence type="ECO:0000313" key="4">
    <source>
        <dbReference type="EMBL" id="JAT72781.1"/>
    </source>
</evidence>
<dbReference type="PANTHER" id="PTHR47334">
    <property type="entry name" value="SPLICING FACTOR PWI DOMAIN-CONTAINING PROTEIN / RNA RECOGNITION MOTIF (RRM)-CONTAINING PROTEIN"/>
    <property type="match status" value="1"/>
</dbReference>
<feature type="non-terminal residue" evidence="4">
    <location>
        <position position="353"/>
    </location>
</feature>
<evidence type="ECO:0000259" key="3">
    <source>
        <dbReference type="PROSITE" id="PS50102"/>
    </source>
</evidence>
<dbReference type="InterPro" id="IPR000504">
    <property type="entry name" value="RRM_dom"/>
</dbReference>
<feature type="region of interest" description="Disordered" evidence="2">
    <location>
        <begin position="323"/>
        <end position="353"/>
    </location>
</feature>
<dbReference type="InterPro" id="IPR035979">
    <property type="entry name" value="RBD_domain_sf"/>
</dbReference>
<feature type="compositionally biased region" description="Low complexity" evidence="2">
    <location>
        <begin position="343"/>
        <end position="353"/>
    </location>
</feature>
<dbReference type="AlphaFoldDB" id="A0A1D2A106"/>
<dbReference type="InterPro" id="IPR012677">
    <property type="entry name" value="Nucleotide-bd_a/b_plait_sf"/>
</dbReference>
<feature type="region of interest" description="Disordered" evidence="2">
    <location>
        <begin position="144"/>
        <end position="169"/>
    </location>
</feature>
<feature type="domain" description="RRM" evidence="3">
    <location>
        <begin position="56"/>
        <end position="134"/>
    </location>
</feature>
<sequence length="353" mass="39111">MYNGRPGFGGPPPQYPAGMYPGHRTYPTNFSSYPKGTAPPTSAYPRPGGGVPMKSTTLYVGRIAPSVEDSVLRELLEACGEVQVWKPTLDPDTSKFKGFGFCTYAEPEGVSIAIRVLNNLNVDGQQLIAKTNKATQEYLDWVEREKQHQRATPGAAAAAGGEGTPDPTTLENAALEKVMGILSQRAPQQLAEQPEPGEAVAAASDFLAGLQSTSTLTAQQEPPGPSARPQPTKEEERELLRRQREEQRRREDEDQAYRESERAWEAIERTQQREREREADKERDLLKERARAIHADNSGVGSDDEEIWRRKWYSQSRRAVERRARRRAEEEEEAAAVRKEQEAVAAAAAAAAA</sequence>